<reference evidence="1" key="1">
    <citation type="journal article" date="2020" name="Nature">
        <title>Giant virus diversity and host interactions through global metagenomics.</title>
        <authorList>
            <person name="Schulz F."/>
            <person name="Roux S."/>
            <person name="Paez-Espino D."/>
            <person name="Jungbluth S."/>
            <person name="Walsh D.A."/>
            <person name="Denef V.J."/>
            <person name="McMahon K.D."/>
            <person name="Konstantinidis K.T."/>
            <person name="Eloe-Fadrosh E.A."/>
            <person name="Kyrpides N.C."/>
            <person name="Woyke T."/>
        </authorList>
    </citation>
    <scope>NUCLEOTIDE SEQUENCE</scope>
    <source>
        <strain evidence="1">GVMAG-M-3300018416-45</strain>
    </source>
</reference>
<accession>A0A6C0BS08</accession>
<name>A0A6C0BS08_9ZZZZ</name>
<evidence type="ECO:0000313" key="1">
    <source>
        <dbReference type="EMBL" id="QHS94581.1"/>
    </source>
</evidence>
<protein>
    <submittedName>
        <fullName evidence="1">Uncharacterized protein</fullName>
    </submittedName>
</protein>
<sequence>MTDKNLHRNSGMDATNDINERMYNRNLPDHMMKPAFSSRPLPTKYVLLSDAVLPPPAVKNDDKYTNYSVSKGFNPGNRMSPWDGFSENINIDSALRNQYDILGCNDNDKWIPSTKSDMYREYRPPSTYNEVQPFPRLFATPMFNEFNPNTHNPSEGVWGNHTRQQLKQKVTM</sequence>
<organism evidence="1">
    <name type="scientific">viral metagenome</name>
    <dbReference type="NCBI Taxonomy" id="1070528"/>
    <lineage>
        <taxon>unclassified sequences</taxon>
        <taxon>metagenomes</taxon>
        <taxon>organismal metagenomes</taxon>
    </lineage>
</organism>
<dbReference type="AlphaFoldDB" id="A0A6C0BS08"/>
<proteinExistence type="predicted"/>
<dbReference type="EMBL" id="MN739226">
    <property type="protein sequence ID" value="QHS94581.1"/>
    <property type="molecule type" value="Genomic_DNA"/>
</dbReference>